<reference evidence="1" key="1">
    <citation type="submission" date="2022-11" db="EMBL/GenBank/DDBJ databases">
        <authorList>
            <person name="Kikuchi T."/>
        </authorList>
    </citation>
    <scope>NUCLEOTIDE SEQUENCE</scope>
    <source>
        <strain evidence="1">PS1010</strain>
    </source>
</reference>
<keyword evidence="2" id="KW-1185">Reference proteome</keyword>
<dbReference type="EMBL" id="CANHGI010000001">
    <property type="protein sequence ID" value="CAI5439345.1"/>
    <property type="molecule type" value="Genomic_DNA"/>
</dbReference>
<protein>
    <submittedName>
        <fullName evidence="1">Uncharacterized protein</fullName>
    </submittedName>
</protein>
<dbReference type="AlphaFoldDB" id="A0A9P1I9R3"/>
<evidence type="ECO:0000313" key="1">
    <source>
        <dbReference type="EMBL" id="CAI5439345.1"/>
    </source>
</evidence>
<evidence type="ECO:0000313" key="2">
    <source>
        <dbReference type="Proteomes" id="UP001152747"/>
    </source>
</evidence>
<organism evidence="1 2">
    <name type="scientific">Caenorhabditis angaria</name>
    <dbReference type="NCBI Taxonomy" id="860376"/>
    <lineage>
        <taxon>Eukaryota</taxon>
        <taxon>Metazoa</taxon>
        <taxon>Ecdysozoa</taxon>
        <taxon>Nematoda</taxon>
        <taxon>Chromadorea</taxon>
        <taxon>Rhabditida</taxon>
        <taxon>Rhabditina</taxon>
        <taxon>Rhabditomorpha</taxon>
        <taxon>Rhabditoidea</taxon>
        <taxon>Rhabditidae</taxon>
        <taxon>Peloderinae</taxon>
        <taxon>Caenorhabditis</taxon>
    </lineage>
</organism>
<sequence length="196" mass="23205">MVLTFSDSIMKLKRNTAWTKIEDGKTEKELISKYFQIIVENSIGKFSQGEKINSTQCGFLDQDTILSITGRISIHGVSVDGEILKLKEMKAKKITFRHITGHLLHREIFKYFIDFEMDIRTIAELQKEMHSDYEDEEEDYDYDYEELKENKDIKCLLKELRRNYNGLPFQDHFEISNETHKIKVECERNSFTMSQI</sequence>
<name>A0A9P1I9R3_9PELO</name>
<comment type="caution">
    <text evidence="1">The sequence shown here is derived from an EMBL/GenBank/DDBJ whole genome shotgun (WGS) entry which is preliminary data.</text>
</comment>
<gene>
    <name evidence="1" type="ORF">CAMP_LOCUS1982</name>
</gene>
<proteinExistence type="predicted"/>
<dbReference type="Proteomes" id="UP001152747">
    <property type="component" value="Unassembled WGS sequence"/>
</dbReference>
<accession>A0A9P1I9R3</accession>